<dbReference type="Proteomes" id="UP001326567">
    <property type="component" value="Chromosome"/>
</dbReference>
<dbReference type="EC" id="2.1.1.63" evidence="9"/>
<dbReference type="GO" id="GO:0003908">
    <property type="term" value="F:methylated-DNA-[protein]-cysteine S-methyltransferase activity"/>
    <property type="evidence" value="ECO:0007669"/>
    <property type="project" value="UniProtKB-EC"/>
</dbReference>
<evidence type="ECO:0000256" key="5">
    <source>
        <dbReference type="ARBA" id="ARBA00023204"/>
    </source>
</evidence>
<keyword evidence="10" id="KW-1185">Reference proteome</keyword>
<evidence type="ECO:0000256" key="3">
    <source>
        <dbReference type="ARBA" id="ARBA00022679"/>
    </source>
</evidence>
<dbReference type="Pfam" id="PF02870">
    <property type="entry name" value="Methyltransf_1N"/>
    <property type="match status" value="1"/>
</dbReference>
<dbReference type="PROSITE" id="PS00374">
    <property type="entry name" value="MGMT"/>
    <property type="match status" value="1"/>
</dbReference>
<dbReference type="InterPro" id="IPR014048">
    <property type="entry name" value="MethylDNA_cys_MeTrfase_DNA-bd"/>
</dbReference>
<organism evidence="9 10">
    <name type="scientific">Sulfitobacter faviae</name>
    <dbReference type="NCBI Taxonomy" id="1775881"/>
    <lineage>
        <taxon>Bacteria</taxon>
        <taxon>Pseudomonadati</taxon>
        <taxon>Pseudomonadota</taxon>
        <taxon>Alphaproteobacteria</taxon>
        <taxon>Rhodobacterales</taxon>
        <taxon>Roseobacteraceae</taxon>
        <taxon>Sulfitobacter</taxon>
    </lineage>
</organism>
<keyword evidence="5" id="KW-0234">DNA repair</keyword>
<gene>
    <name evidence="9" type="ORF">T7987_05690</name>
</gene>
<dbReference type="Pfam" id="PF01035">
    <property type="entry name" value="DNA_binding_1"/>
    <property type="match status" value="1"/>
</dbReference>
<dbReference type="Gene3D" id="1.10.10.10">
    <property type="entry name" value="Winged helix-like DNA-binding domain superfamily/Winged helix DNA-binding domain"/>
    <property type="match status" value="1"/>
</dbReference>
<keyword evidence="2 9" id="KW-0489">Methyltransferase</keyword>
<accession>A0ABZ0V480</accession>
<protein>
    <submittedName>
        <fullName evidence="9">Methylated-DNA--[protein]-cysteine S-methyltransferase</fullName>
        <ecNumber evidence="9">2.1.1.63</ecNumber>
    </submittedName>
</protein>
<evidence type="ECO:0000256" key="6">
    <source>
        <dbReference type="ARBA" id="ARBA00049348"/>
    </source>
</evidence>
<evidence type="ECO:0000259" key="8">
    <source>
        <dbReference type="Pfam" id="PF02870"/>
    </source>
</evidence>
<dbReference type="Gene3D" id="3.30.160.70">
    <property type="entry name" value="Methylated DNA-protein cysteine methyltransferase domain"/>
    <property type="match status" value="1"/>
</dbReference>
<dbReference type="EMBL" id="CP139725">
    <property type="protein sequence ID" value="WPZ22736.1"/>
    <property type="molecule type" value="Genomic_DNA"/>
</dbReference>
<evidence type="ECO:0000313" key="10">
    <source>
        <dbReference type="Proteomes" id="UP001326567"/>
    </source>
</evidence>
<keyword evidence="3 9" id="KW-0808">Transferase</keyword>
<evidence type="ECO:0000256" key="4">
    <source>
        <dbReference type="ARBA" id="ARBA00022763"/>
    </source>
</evidence>
<evidence type="ECO:0000256" key="1">
    <source>
        <dbReference type="ARBA" id="ARBA00001286"/>
    </source>
</evidence>
<dbReference type="NCBIfam" id="TIGR00589">
    <property type="entry name" value="ogt"/>
    <property type="match status" value="1"/>
</dbReference>
<dbReference type="InterPro" id="IPR001497">
    <property type="entry name" value="MethylDNA_cys_MeTrfase_AS"/>
</dbReference>
<dbReference type="SUPFAM" id="SSF46767">
    <property type="entry name" value="Methylated DNA-protein cysteine methyltransferase, C-terminal domain"/>
    <property type="match status" value="1"/>
</dbReference>
<evidence type="ECO:0000259" key="7">
    <source>
        <dbReference type="Pfam" id="PF01035"/>
    </source>
</evidence>
<name>A0ABZ0V480_9RHOB</name>
<dbReference type="InterPro" id="IPR008332">
    <property type="entry name" value="MethylG_MeTrfase_N"/>
</dbReference>
<dbReference type="InterPro" id="IPR036631">
    <property type="entry name" value="MGMT_N_sf"/>
</dbReference>
<dbReference type="CDD" id="cd06445">
    <property type="entry name" value="ATase"/>
    <property type="match status" value="1"/>
</dbReference>
<evidence type="ECO:0000313" key="9">
    <source>
        <dbReference type="EMBL" id="WPZ22736.1"/>
    </source>
</evidence>
<keyword evidence="4" id="KW-0227">DNA damage</keyword>
<dbReference type="RefSeq" id="WP_322329326.1">
    <property type="nucleotide sequence ID" value="NZ_CP139725.1"/>
</dbReference>
<feature type="domain" description="Methylguanine DNA methyltransferase ribonuclease-like" evidence="8">
    <location>
        <begin position="2"/>
        <end position="62"/>
    </location>
</feature>
<feature type="domain" description="Methylated-DNA-[protein]-cysteine S-methyltransferase DNA binding" evidence="7">
    <location>
        <begin position="67"/>
        <end position="146"/>
    </location>
</feature>
<reference evidence="9 10" key="1">
    <citation type="submission" date="2023-11" db="EMBL/GenBank/DDBJ databases">
        <title>From the Deep-Sea to the Surface: Bacterial Genomes Isolated from the Moytirra Hydrothermal Vent Plume.</title>
        <authorList>
            <person name="Major S.R."/>
        </authorList>
    </citation>
    <scope>NUCLEOTIDE SEQUENCE [LARGE SCALE GENOMIC DNA]</scope>
    <source>
        <strain evidence="9 10">OXR-9</strain>
    </source>
</reference>
<dbReference type="InterPro" id="IPR036217">
    <property type="entry name" value="MethylDNA_cys_MeTrfase_DNAb"/>
</dbReference>
<comment type="catalytic activity">
    <reaction evidence="6">
        <text>a 6-O-methyl-2'-deoxyguanosine in DNA + L-cysteinyl-[protein] = S-methyl-L-cysteinyl-[protein] + a 2'-deoxyguanosine in DNA</text>
        <dbReference type="Rhea" id="RHEA:24000"/>
        <dbReference type="Rhea" id="RHEA-COMP:10131"/>
        <dbReference type="Rhea" id="RHEA-COMP:10132"/>
        <dbReference type="Rhea" id="RHEA-COMP:11367"/>
        <dbReference type="Rhea" id="RHEA-COMP:11368"/>
        <dbReference type="ChEBI" id="CHEBI:29950"/>
        <dbReference type="ChEBI" id="CHEBI:82612"/>
        <dbReference type="ChEBI" id="CHEBI:85445"/>
        <dbReference type="ChEBI" id="CHEBI:85448"/>
        <dbReference type="EC" id="2.1.1.63"/>
    </reaction>
</comment>
<sequence length="151" mass="15704">MKQASLSTPFGDLIVTEEDGAITTLGWGQAARQQRSELLDTALRQLNEYATGQRQQFDLPLRVTGSDFQRAVCAAIAATPFGHTCTYGEIARDLGVPAQAVGGACGGNPIPILIPCHRVMGAKGLTGFSGAGGVETKVALLRHEGAAGLLI</sequence>
<dbReference type="PANTHER" id="PTHR10815">
    <property type="entry name" value="METHYLATED-DNA--PROTEIN-CYSTEINE METHYLTRANSFERASE"/>
    <property type="match status" value="1"/>
</dbReference>
<dbReference type="GO" id="GO:0032259">
    <property type="term" value="P:methylation"/>
    <property type="evidence" value="ECO:0007669"/>
    <property type="project" value="UniProtKB-KW"/>
</dbReference>
<dbReference type="SUPFAM" id="SSF53155">
    <property type="entry name" value="Methylated DNA-protein cysteine methyltransferase domain"/>
    <property type="match status" value="1"/>
</dbReference>
<evidence type="ECO:0000256" key="2">
    <source>
        <dbReference type="ARBA" id="ARBA00022603"/>
    </source>
</evidence>
<proteinExistence type="predicted"/>
<dbReference type="PANTHER" id="PTHR10815:SF13">
    <property type="entry name" value="METHYLATED-DNA--PROTEIN-CYSTEINE METHYLTRANSFERASE"/>
    <property type="match status" value="1"/>
</dbReference>
<dbReference type="InterPro" id="IPR036388">
    <property type="entry name" value="WH-like_DNA-bd_sf"/>
</dbReference>
<comment type="catalytic activity">
    <reaction evidence="1">
        <text>a 4-O-methyl-thymidine in DNA + L-cysteinyl-[protein] = a thymidine in DNA + S-methyl-L-cysteinyl-[protein]</text>
        <dbReference type="Rhea" id="RHEA:53428"/>
        <dbReference type="Rhea" id="RHEA-COMP:10131"/>
        <dbReference type="Rhea" id="RHEA-COMP:10132"/>
        <dbReference type="Rhea" id="RHEA-COMP:13555"/>
        <dbReference type="Rhea" id="RHEA-COMP:13556"/>
        <dbReference type="ChEBI" id="CHEBI:29950"/>
        <dbReference type="ChEBI" id="CHEBI:82612"/>
        <dbReference type="ChEBI" id="CHEBI:137386"/>
        <dbReference type="ChEBI" id="CHEBI:137387"/>
        <dbReference type="EC" id="2.1.1.63"/>
    </reaction>
</comment>